<dbReference type="EMBL" id="JACBZI010000001">
    <property type="protein sequence ID" value="NYI10637.1"/>
    <property type="molecule type" value="Genomic_DNA"/>
</dbReference>
<dbReference type="Proteomes" id="UP000537326">
    <property type="component" value="Unassembled WGS sequence"/>
</dbReference>
<dbReference type="InterPro" id="IPR027417">
    <property type="entry name" value="P-loop_NTPase"/>
</dbReference>
<protein>
    <submittedName>
        <fullName evidence="4">Pilus assembly protein CpaF</fullName>
    </submittedName>
</protein>
<dbReference type="SUPFAM" id="SSF52540">
    <property type="entry name" value="P-loop containing nucleoside triphosphate hydrolases"/>
    <property type="match status" value="1"/>
</dbReference>
<dbReference type="Gene3D" id="3.30.450.380">
    <property type="match status" value="1"/>
</dbReference>
<dbReference type="GO" id="GO:0016887">
    <property type="term" value="F:ATP hydrolysis activity"/>
    <property type="evidence" value="ECO:0007669"/>
    <property type="project" value="InterPro"/>
</dbReference>
<feature type="compositionally biased region" description="Low complexity" evidence="2">
    <location>
        <begin position="1"/>
        <end position="19"/>
    </location>
</feature>
<dbReference type="PANTHER" id="PTHR30486">
    <property type="entry name" value="TWITCHING MOTILITY PROTEIN PILT"/>
    <property type="match status" value="1"/>
</dbReference>
<dbReference type="PROSITE" id="PS00662">
    <property type="entry name" value="T2SP_E"/>
    <property type="match status" value="1"/>
</dbReference>
<comment type="caution">
    <text evidence="4">The sequence shown here is derived from an EMBL/GenBank/DDBJ whole genome shotgun (WGS) entry which is preliminary data.</text>
</comment>
<accession>A0A7Y9YGG8</accession>
<name>A0A7Y9YGG8_9ACTN</name>
<reference evidence="4 5" key="1">
    <citation type="submission" date="2020-07" db="EMBL/GenBank/DDBJ databases">
        <title>Sequencing the genomes of 1000 actinobacteria strains.</title>
        <authorList>
            <person name="Klenk H.-P."/>
        </authorList>
    </citation>
    <scope>NUCLEOTIDE SEQUENCE [LARGE SCALE GENOMIC DNA]</scope>
    <source>
        <strain evidence="4 5">DSM 18248</strain>
    </source>
</reference>
<gene>
    <name evidence="4" type="ORF">BKA05_002152</name>
</gene>
<evidence type="ECO:0000313" key="4">
    <source>
        <dbReference type="EMBL" id="NYI10637.1"/>
    </source>
</evidence>
<dbReference type="InterPro" id="IPR001482">
    <property type="entry name" value="T2SS/T4SS_dom"/>
</dbReference>
<feature type="region of interest" description="Disordered" evidence="2">
    <location>
        <begin position="1"/>
        <end position="80"/>
    </location>
</feature>
<sequence length="500" mass="54264">MSSLADRLAAARQAEQAAAEGDRPQGDDASTTDPAASTEGSAGATTPAPTTSYAAAAAARRTAPEPPARSRLSSQKGDRIEELKQSVHTELLKQLGPQLYDADMDQDQLDQRVRAVLADVLGAQDRPLSSSDRQRVTQEISDDILGYGPIEPYLRDPDVSEVMVNGHKDIWLERKGKLVPAEATFADEAHLRRTIDKIVSRIGRRVDESSPMVDARLPDGSRVNAVVPPLAVDGSALTIRKFAADPLTALDLISFGSLTPQTCDFLEACVRGRLNVIVSGGTGAGKTTTLNVLSSFIPGDERIVTIEDAAELQLKQDHVVRLESRPANIEGKGAVSIRDLVKNSLRMRPDRVIVGEVRDASALDMLQAMNTGHDGSICTLHSNGPRDTLSRMETMVLMAGMDLPMRAIREQVASAVDLIVHQSRLKDGTRRITHITEVERMEGDVITLQDIFVFDSSLGFDADGRSLGRLRPTGLRPKFLEKMAYSNVTVDPMVFATDRM</sequence>
<organism evidence="4 5">
    <name type="scientific">Nocardioides marinus</name>
    <dbReference type="NCBI Taxonomy" id="374514"/>
    <lineage>
        <taxon>Bacteria</taxon>
        <taxon>Bacillati</taxon>
        <taxon>Actinomycetota</taxon>
        <taxon>Actinomycetes</taxon>
        <taxon>Propionibacteriales</taxon>
        <taxon>Nocardioidaceae</taxon>
        <taxon>Nocardioides</taxon>
    </lineage>
</organism>
<feature type="compositionally biased region" description="Low complexity" evidence="2">
    <location>
        <begin position="34"/>
        <end position="61"/>
    </location>
</feature>
<feature type="domain" description="Bacterial type II secretion system protein E" evidence="3">
    <location>
        <begin position="345"/>
        <end position="359"/>
    </location>
</feature>
<evidence type="ECO:0000256" key="1">
    <source>
        <dbReference type="ARBA" id="ARBA00006611"/>
    </source>
</evidence>
<comment type="similarity">
    <text evidence="1">Belongs to the GSP E family.</text>
</comment>
<keyword evidence="5" id="KW-1185">Reference proteome</keyword>
<proteinExistence type="inferred from homology"/>
<dbReference type="CDD" id="cd01130">
    <property type="entry name" value="VirB11-like_ATPase"/>
    <property type="match status" value="1"/>
</dbReference>
<dbReference type="InterPro" id="IPR050921">
    <property type="entry name" value="T4SS_GSP_E_ATPase"/>
</dbReference>
<dbReference type="Gene3D" id="3.40.50.300">
    <property type="entry name" value="P-loop containing nucleotide triphosphate hydrolases"/>
    <property type="match status" value="1"/>
</dbReference>
<dbReference type="Pfam" id="PF00437">
    <property type="entry name" value="T2SSE"/>
    <property type="match status" value="1"/>
</dbReference>
<evidence type="ECO:0000313" key="5">
    <source>
        <dbReference type="Proteomes" id="UP000537326"/>
    </source>
</evidence>
<dbReference type="AlphaFoldDB" id="A0A7Y9YGG8"/>
<dbReference type="RefSeq" id="WP_179531445.1">
    <property type="nucleotide sequence ID" value="NZ_BAAAPP010000005.1"/>
</dbReference>
<dbReference type="PANTHER" id="PTHR30486:SF15">
    <property type="entry name" value="TYPE II_IV SECRETION SYSTEM ATPASE"/>
    <property type="match status" value="1"/>
</dbReference>
<evidence type="ECO:0000256" key="2">
    <source>
        <dbReference type="SAM" id="MobiDB-lite"/>
    </source>
</evidence>
<evidence type="ECO:0000259" key="3">
    <source>
        <dbReference type="PROSITE" id="PS00662"/>
    </source>
</evidence>